<dbReference type="GO" id="GO:0009507">
    <property type="term" value="C:chloroplast"/>
    <property type="evidence" value="ECO:0007669"/>
    <property type="project" value="TreeGrafter"/>
</dbReference>
<dbReference type="InterPro" id="IPR009439">
    <property type="entry name" value="RCC_reductase"/>
</dbReference>
<evidence type="ECO:0000313" key="2">
    <source>
        <dbReference type="Proteomes" id="UP000250321"/>
    </source>
</evidence>
<reference evidence="1 2" key="1">
    <citation type="submission" date="2018-02" db="EMBL/GenBank/DDBJ databases">
        <title>Draft genome of wild Prunus yedoensis var. nudiflora.</title>
        <authorList>
            <person name="Baek S."/>
            <person name="Kim J.-H."/>
            <person name="Choi K."/>
            <person name="Kim G.-B."/>
            <person name="Cho A."/>
            <person name="Jang H."/>
            <person name="Shin C.-H."/>
            <person name="Yu H.-J."/>
            <person name="Mun J.-H."/>
        </authorList>
    </citation>
    <scope>NUCLEOTIDE SEQUENCE [LARGE SCALE GENOMIC DNA]</scope>
    <source>
        <strain evidence="2">cv. Jeju island</strain>
        <tissue evidence="1">Leaf</tissue>
    </source>
</reference>
<evidence type="ECO:0000313" key="1">
    <source>
        <dbReference type="EMBL" id="PQQ05887.1"/>
    </source>
</evidence>
<accession>A0A314YHS1</accession>
<dbReference type="PANTHER" id="PTHR34685:SF2">
    <property type="entry name" value="RED CHLOROPHYLL CATABOLITE REDUCTASE, CHLOROPLASTIC"/>
    <property type="match status" value="1"/>
</dbReference>
<comment type="caution">
    <text evidence="1">The sequence shown here is derived from an EMBL/GenBank/DDBJ whole genome shotgun (WGS) entry which is preliminary data.</text>
</comment>
<dbReference type="GO" id="GO:0051743">
    <property type="term" value="F:red chlorophyll catabolite reductase activity"/>
    <property type="evidence" value="ECO:0007669"/>
    <property type="project" value="InterPro"/>
</dbReference>
<dbReference type="STRING" id="2094558.A0A314YHS1"/>
<organism evidence="1 2">
    <name type="scientific">Prunus yedoensis var. nudiflora</name>
    <dbReference type="NCBI Taxonomy" id="2094558"/>
    <lineage>
        <taxon>Eukaryota</taxon>
        <taxon>Viridiplantae</taxon>
        <taxon>Streptophyta</taxon>
        <taxon>Embryophyta</taxon>
        <taxon>Tracheophyta</taxon>
        <taxon>Spermatophyta</taxon>
        <taxon>Magnoliopsida</taxon>
        <taxon>eudicotyledons</taxon>
        <taxon>Gunneridae</taxon>
        <taxon>Pentapetalae</taxon>
        <taxon>rosids</taxon>
        <taxon>fabids</taxon>
        <taxon>Rosales</taxon>
        <taxon>Rosaceae</taxon>
        <taxon>Amygdaloideae</taxon>
        <taxon>Amygdaleae</taxon>
        <taxon>Prunus</taxon>
    </lineage>
</organism>
<protein>
    <submittedName>
        <fullName evidence="1">Red chlorophyll catabolite reductase chloroplastic</fullName>
    </submittedName>
</protein>
<dbReference type="Pfam" id="PF06405">
    <property type="entry name" value="RCC_reductase"/>
    <property type="match status" value="1"/>
</dbReference>
<dbReference type="AlphaFoldDB" id="A0A314YHS1"/>
<dbReference type="Gene3D" id="3.40.1500.20">
    <property type="match status" value="1"/>
</dbReference>
<dbReference type="GO" id="GO:0015996">
    <property type="term" value="P:chlorophyll catabolic process"/>
    <property type="evidence" value="ECO:0007669"/>
    <property type="project" value="TreeGrafter"/>
</dbReference>
<gene>
    <name evidence="1" type="ORF">Pyn_22346</name>
</gene>
<sequence>MAAIFRHILHTQPPPSSSFPRPASSALPSSTFLSRPSCIRAASSPMDLHNQASKIKFIDFPYVSAPHRNLMVDLVSTLETRLGSQLLPCTLPPDVQYYQNETGTNHASLHIRSGLASSPVDFILGSWLHCELPTGGALNITSLSSYLNQTTDAPNFLLELIQSSPTSLVLILDLPPRKDLVLHPDYLQTFYQDTQLETPRQRLDKLAEAKPYFSSSLYIRSVVSPTAILVRIEAEAGGQGQSLEEIIENHVGPIAKEVLGIWLDQCACGKREVEEDERAYLKKRDDLIKRKTIEIDLGSNFPRLFGPDAADRILGAIKEVYRV</sequence>
<dbReference type="OrthoDB" id="26525at2759"/>
<dbReference type="PANTHER" id="PTHR34685">
    <property type="entry name" value="RED CHLOROPHYLL CATABOLITE REDUCTASE, CHLOROPLASTIC"/>
    <property type="match status" value="1"/>
</dbReference>
<dbReference type="EMBL" id="PJQY01001032">
    <property type="protein sequence ID" value="PQQ05887.1"/>
    <property type="molecule type" value="Genomic_DNA"/>
</dbReference>
<keyword evidence="2" id="KW-1185">Reference proteome</keyword>
<dbReference type="Proteomes" id="UP000250321">
    <property type="component" value="Unassembled WGS sequence"/>
</dbReference>
<name>A0A314YHS1_PRUYE</name>
<proteinExistence type="predicted"/>